<dbReference type="PIRSF" id="PIRSF018267">
    <property type="entry name" value="VSR_endonuc"/>
    <property type="match status" value="1"/>
</dbReference>
<evidence type="ECO:0000256" key="3">
    <source>
        <dbReference type="ARBA" id="ARBA00022763"/>
    </source>
</evidence>
<dbReference type="EMBL" id="JBHUMD010000007">
    <property type="protein sequence ID" value="MFD2601769.1"/>
    <property type="molecule type" value="Genomic_DNA"/>
</dbReference>
<dbReference type="SUPFAM" id="SSF52980">
    <property type="entry name" value="Restriction endonuclease-like"/>
    <property type="match status" value="1"/>
</dbReference>
<name>A0ABW5NUI6_9FLAO</name>
<evidence type="ECO:0000313" key="8">
    <source>
        <dbReference type="EMBL" id="MFD2601769.1"/>
    </source>
</evidence>
<keyword evidence="5 6" id="KW-0234">DNA repair</keyword>
<evidence type="ECO:0000256" key="7">
    <source>
        <dbReference type="SAM" id="MobiDB-lite"/>
    </source>
</evidence>
<sequence>MDKWSKEKRSEVMSKIRSKDTKPEKKLRSLLFSRGLRFRIHSKKLPGTPDIVLAKYKTVIFVHGCFWHYHKECRDGRIPDTNSLFWETKLSRNISRDNKNQREIVELGWKVIVVWECKIKKATDDFVDDLVLTIKS</sequence>
<evidence type="ECO:0000256" key="5">
    <source>
        <dbReference type="ARBA" id="ARBA00023204"/>
    </source>
</evidence>
<organism evidence="8 9">
    <name type="scientific">Flavobacterium suzhouense</name>
    <dbReference type="NCBI Taxonomy" id="1529638"/>
    <lineage>
        <taxon>Bacteria</taxon>
        <taxon>Pseudomonadati</taxon>
        <taxon>Bacteroidota</taxon>
        <taxon>Flavobacteriia</taxon>
        <taxon>Flavobacteriales</taxon>
        <taxon>Flavobacteriaceae</taxon>
        <taxon>Flavobacterium</taxon>
    </lineage>
</organism>
<dbReference type="RefSeq" id="WP_379820300.1">
    <property type="nucleotide sequence ID" value="NZ_JBHUMD010000007.1"/>
</dbReference>
<evidence type="ECO:0000256" key="1">
    <source>
        <dbReference type="ARBA" id="ARBA00022722"/>
    </source>
</evidence>
<dbReference type="CDD" id="cd00221">
    <property type="entry name" value="Vsr"/>
    <property type="match status" value="1"/>
</dbReference>
<feature type="region of interest" description="Disordered" evidence="7">
    <location>
        <begin position="1"/>
        <end position="21"/>
    </location>
</feature>
<accession>A0ABW5NUI6</accession>
<protein>
    <recommendedName>
        <fullName evidence="6">Very short patch repair endonuclease</fullName>
        <ecNumber evidence="6">3.1.-.-</ecNumber>
    </recommendedName>
</protein>
<dbReference type="Gene3D" id="3.40.960.10">
    <property type="entry name" value="VSR Endonuclease"/>
    <property type="match status" value="1"/>
</dbReference>
<gene>
    <name evidence="8" type="ORF">ACFSR3_06845</name>
</gene>
<dbReference type="Pfam" id="PF03852">
    <property type="entry name" value="Vsr"/>
    <property type="match status" value="1"/>
</dbReference>
<keyword evidence="3 6" id="KW-0227">DNA damage</keyword>
<evidence type="ECO:0000256" key="6">
    <source>
        <dbReference type="PIRNR" id="PIRNR018267"/>
    </source>
</evidence>
<comment type="caution">
    <text evidence="8">The sequence shown here is derived from an EMBL/GenBank/DDBJ whole genome shotgun (WGS) entry which is preliminary data.</text>
</comment>
<comment type="function">
    <text evidence="6">May nick specific sequences that contain T:G mispairs resulting from m5C-deamination.</text>
</comment>
<evidence type="ECO:0000256" key="2">
    <source>
        <dbReference type="ARBA" id="ARBA00022759"/>
    </source>
</evidence>
<dbReference type="Proteomes" id="UP001597480">
    <property type="component" value="Unassembled WGS sequence"/>
</dbReference>
<keyword evidence="2 6" id="KW-0255">Endonuclease</keyword>
<keyword evidence="9" id="KW-1185">Reference proteome</keyword>
<keyword evidence="4 6" id="KW-0378">Hydrolase</keyword>
<reference evidence="9" key="1">
    <citation type="journal article" date="2019" name="Int. J. Syst. Evol. Microbiol.">
        <title>The Global Catalogue of Microorganisms (GCM) 10K type strain sequencing project: providing services to taxonomists for standard genome sequencing and annotation.</title>
        <authorList>
            <consortium name="The Broad Institute Genomics Platform"/>
            <consortium name="The Broad Institute Genome Sequencing Center for Infectious Disease"/>
            <person name="Wu L."/>
            <person name="Ma J."/>
        </authorList>
    </citation>
    <scope>NUCLEOTIDE SEQUENCE [LARGE SCALE GENOMIC DNA]</scope>
    <source>
        <strain evidence="9">KCTC 42107</strain>
    </source>
</reference>
<dbReference type="EC" id="3.1.-.-" evidence="6"/>
<dbReference type="InterPro" id="IPR011335">
    <property type="entry name" value="Restrct_endonuc-II-like"/>
</dbReference>
<evidence type="ECO:0000313" key="9">
    <source>
        <dbReference type="Proteomes" id="UP001597480"/>
    </source>
</evidence>
<dbReference type="GO" id="GO:0004519">
    <property type="term" value="F:endonuclease activity"/>
    <property type="evidence" value="ECO:0007669"/>
    <property type="project" value="UniProtKB-KW"/>
</dbReference>
<dbReference type="InterPro" id="IPR004603">
    <property type="entry name" value="DNA_mismatch_endonuc_vsr"/>
</dbReference>
<keyword evidence="1 6" id="KW-0540">Nuclease</keyword>
<comment type="similarity">
    <text evidence="6">Belongs to the vsr family.</text>
</comment>
<dbReference type="NCBIfam" id="TIGR00632">
    <property type="entry name" value="vsr"/>
    <property type="match status" value="1"/>
</dbReference>
<proteinExistence type="inferred from homology"/>
<evidence type="ECO:0000256" key="4">
    <source>
        <dbReference type="ARBA" id="ARBA00022801"/>
    </source>
</evidence>